<reference evidence="1" key="3">
    <citation type="submission" date="2015-02" db="UniProtKB">
        <authorList>
            <consortium name="EnsemblProtists"/>
        </authorList>
    </citation>
    <scope>IDENTIFICATION</scope>
    <source>
        <strain evidence="1">DAOM BR144</strain>
    </source>
</reference>
<keyword evidence="2" id="KW-1185">Reference proteome</keyword>
<dbReference type="AlphaFoldDB" id="K3WTX6"/>
<evidence type="ECO:0000313" key="2">
    <source>
        <dbReference type="Proteomes" id="UP000019132"/>
    </source>
</evidence>
<dbReference type="Proteomes" id="UP000019132">
    <property type="component" value="Unassembled WGS sequence"/>
</dbReference>
<dbReference type="EMBL" id="GL376613">
    <property type="status" value="NOT_ANNOTATED_CDS"/>
    <property type="molecule type" value="Genomic_DNA"/>
</dbReference>
<dbReference type="HOGENOM" id="CLU_2965928_0_0_1"/>
<evidence type="ECO:0000313" key="1">
    <source>
        <dbReference type="EnsemblProtists" id="PYU1_T008422"/>
    </source>
</evidence>
<accession>K3WTX6</accession>
<name>K3WTX6_GLOUD</name>
<sequence>MPGCASIPVSAPVMVRMVLGATTEEKMQDQQVCCRVALLLVDQVDLEVAVWVAMQDRQL</sequence>
<dbReference type="VEuPathDB" id="FungiDB:PYU1_G008406"/>
<organism evidence="1 2">
    <name type="scientific">Globisporangium ultimum (strain ATCC 200006 / CBS 805.95 / DAOM BR144)</name>
    <name type="common">Pythium ultimum</name>
    <dbReference type="NCBI Taxonomy" id="431595"/>
    <lineage>
        <taxon>Eukaryota</taxon>
        <taxon>Sar</taxon>
        <taxon>Stramenopiles</taxon>
        <taxon>Oomycota</taxon>
        <taxon>Peronosporomycetes</taxon>
        <taxon>Pythiales</taxon>
        <taxon>Pythiaceae</taxon>
        <taxon>Globisporangium</taxon>
    </lineage>
</organism>
<proteinExistence type="predicted"/>
<reference evidence="2" key="1">
    <citation type="journal article" date="2010" name="Genome Biol.">
        <title>Genome sequence of the necrotrophic plant pathogen Pythium ultimum reveals original pathogenicity mechanisms and effector repertoire.</title>
        <authorList>
            <person name="Levesque C.A."/>
            <person name="Brouwer H."/>
            <person name="Cano L."/>
            <person name="Hamilton J.P."/>
            <person name="Holt C."/>
            <person name="Huitema E."/>
            <person name="Raffaele S."/>
            <person name="Robideau G.P."/>
            <person name="Thines M."/>
            <person name="Win J."/>
            <person name="Zerillo M.M."/>
            <person name="Beakes G.W."/>
            <person name="Boore J.L."/>
            <person name="Busam D."/>
            <person name="Dumas B."/>
            <person name="Ferriera S."/>
            <person name="Fuerstenberg S.I."/>
            <person name="Gachon C.M."/>
            <person name="Gaulin E."/>
            <person name="Govers F."/>
            <person name="Grenville-Briggs L."/>
            <person name="Horner N."/>
            <person name="Hostetler J."/>
            <person name="Jiang R.H."/>
            <person name="Johnson J."/>
            <person name="Krajaejun T."/>
            <person name="Lin H."/>
            <person name="Meijer H.J."/>
            <person name="Moore B."/>
            <person name="Morris P."/>
            <person name="Phuntmart V."/>
            <person name="Puiu D."/>
            <person name="Shetty J."/>
            <person name="Stajich J.E."/>
            <person name="Tripathy S."/>
            <person name="Wawra S."/>
            <person name="van West P."/>
            <person name="Whitty B.R."/>
            <person name="Coutinho P.M."/>
            <person name="Henrissat B."/>
            <person name="Martin F."/>
            <person name="Thomas P.D."/>
            <person name="Tyler B.M."/>
            <person name="De Vries R.P."/>
            <person name="Kamoun S."/>
            <person name="Yandell M."/>
            <person name="Tisserat N."/>
            <person name="Buell C.R."/>
        </authorList>
    </citation>
    <scope>NUCLEOTIDE SEQUENCE</scope>
    <source>
        <strain evidence="2">DAOM:BR144</strain>
    </source>
</reference>
<dbReference type="InParanoid" id="K3WTX6"/>
<protein>
    <submittedName>
        <fullName evidence="1">Uncharacterized protein</fullName>
    </submittedName>
</protein>
<reference evidence="2" key="2">
    <citation type="submission" date="2010-04" db="EMBL/GenBank/DDBJ databases">
        <authorList>
            <person name="Buell R."/>
            <person name="Hamilton J."/>
            <person name="Hostetler J."/>
        </authorList>
    </citation>
    <scope>NUCLEOTIDE SEQUENCE [LARGE SCALE GENOMIC DNA]</scope>
    <source>
        <strain evidence="2">DAOM:BR144</strain>
    </source>
</reference>
<dbReference type="EnsemblProtists" id="PYU1_T008422">
    <property type="protein sequence ID" value="PYU1_T008422"/>
    <property type="gene ID" value="PYU1_G008406"/>
</dbReference>